<dbReference type="Gene3D" id="3.40.630.30">
    <property type="match status" value="1"/>
</dbReference>
<proteinExistence type="predicted"/>
<dbReference type="AlphaFoldDB" id="A0AA38VAW9"/>
<protein>
    <submittedName>
        <fullName evidence="1">Tartrate dehydrogenase</fullName>
    </submittedName>
</protein>
<dbReference type="InterPro" id="IPR016181">
    <property type="entry name" value="Acyl_CoA_acyltransferase"/>
</dbReference>
<comment type="caution">
    <text evidence="1">The sequence shown here is derived from an EMBL/GenBank/DDBJ whole genome shotgun (WGS) entry which is preliminary data.</text>
</comment>
<dbReference type="SUPFAM" id="SSF55729">
    <property type="entry name" value="Acyl-CoA N-acyltransferases (Nat)"/>
    <property type="match status" value="1"/>
</dbReference>
<dbReference type="CDD" id="cd04301">
    <property type="entry name" value="NAT_SF"/>
    <property type="match status" value="1"/>
</dbReference>
<dbReference type="EMBL" id="JANBVO010000119">
    <property type="protein sequence ID" value="KAJ9129953.1"/>
    <property type="molecule type" value="Genomic_DNA"/>
</dbReference>
<gene>
    <name evidence="1" type="ORF">NKR23_g12405</name>
</gene>
<name>A0AA38VAW9_9PEZI</name>
<sequence>MAKQEYETFEGDQVTDAMLASAATLFNQNYGTWGPLSDRAGQPVKLTARRLRKQYLPDGAASFYTRVIVDGNLAGNAFVCRWRCNDKVVCWVTQLVVDKDYRERGFASGLLRSLRAEEDDIYGIMSSHPAACLAATGSFATTIEKVSLDFIKQHAEAVMKTSPITYINQATLCGSLFEPSDSSGLVSGVNTGFFVDHEEPLEALSVVRETWRWPLGDLPDGHEYLLVIPVGTLFLKATLS</sequence>
<keyword evidence="2" id="KW-1185">Reference proteome</keyword>
<evidence type="ECO:0000313" key="2">
    <source>
        <dbReference type="Proteomes" id="UP001174694"/>
    </source>
</evidence>
<accession>A0AA38VAW9</accession>
<evidence type="ECO:0000313" key="1">
    <source>
        <dbReference type="EMBL" id="KAJ9129953.1"/>
    </source>
</evidence>
<dbReference type="Proteomes" id="UP001174694">
    <property type="component" value="Unassembled WGS sequence"/>
</dbReference>
<reference evidence="1" key="1">
    <citation type="submission" date="2022-07" db="EMBL/GenBank/DDBJ databases">
        <title>Fungi with potential for degradation of polypropylene.</title>
        <authorList>
            <person name="Gostincar C."/>
        </authorList>
    </citation>
    <scope>NUCLEOTIDE SEQUENCE</scope>
    <source>
        <strain evidence="1">EXF-13308</strain>
    </source>
</reference>
<organism evidence="1 2">
    <name type="scientific">Pleurostoma richardsiae</name>
    <dbReference type="NCBI Taxonomy" id="41990"/>
    <lineage>
        <taxon>Eukaryota</taxon>
        <taxon>Fungi</taxon>
        <taxon>Dikarya</taxon>
        <taxon>Ascomycota</taxon>
        <taxon>Pezizomycotina</taxon>
        <taxon>Sordariomycetes</taxon>
        <taxon>Sordariomycetidae</taxon>
        <taxon>Calosphaeriales</taxon>
        <taxon>Pleurostomataceae</taxon>
        <taxon>Pleurostoma</taxon>
    </lineage>
</organism>